<dbReference type="PIRSF" id="PIRSF007580">
    <property type="entry name" value="UCP07580"/>
    <property type="match status" value="1"/>
</dbReference>
<protein>
    <recommendedName>
        <fullName evidence="3">Metal-dependent hydrolase</fullName>
    </recommendedName>
</protein>
<evidence type="ECO:0008006" key="3">
    <source>
        <dbReference type="Google" id="ProtNLM"/>
    </source>
</evidence>
<proteinExistence type="predicted"/>
<accession>A0A2S8B3F8</accession>
<dbReference type="AlphaFoldDB" id="A0A2S8B3F8"/>
<organism evidence="1 2">
    <name type="scientific">Sphingopyxis lindanitolerans</name>
    <dbReference type="NCBI Taxonomy" id="2054227"/>
    <lineage>
        <taxon>Bacteria</taxon>
        <taxon>Pseudomonadati</taxon>
        <taxon>Pseudomonadota</taxon>
        <taxon>Alphaproteobacteria</taxon>
        <taxon>Sphingomonadales</taxon>
        <taxon>Sphingomonadaceae</taxon>
        <taxon>Sphingopyxis</taxon>
    </lineage>
</organism>
<dbReference type="InterPro" id="IPR016516">
    <property type="entry name" value="UCP07580"/>
</dbReference>
<dbReference type="PANTHER" id="PTHR39456:SF1">
    <property type="entry name" value="METAL-DEPENDENT HYDROLASE"/>
    <property type="match status" value="1"/>
</dbReference>
<dbReference type="OrthoDB" id="4760165at2"/>
<evidence type="ECO:0000313" key="2">
    <source>
        <dbReference type="Proteomes" id="UP000238954"/>
    </source>
</evidence>
<keyword evidence="2" id="KW-1185">Reference proteome</keyword>
<dbReference type="RefSeq" id="WP_106000268.1">
    <property type="nucleotide sequence ID" value="NZ_CM009578.1"/>
</dbReference>
<dbReference type="Proteomes" id="UP000238954">
    <property type="component" value="Chromosome"/>
</dbReference>
<reference evidence="2" key="1">
    <citation type="submission" date="2017-11" db="EMBL/GenBank/DDBJ databases">
        <title>The complete genome sequence of Sphingopyxis pomeranensis sp. nov. strain WS5A3p.</title>
        <authorList>
            <person name="Kaminski M.A."/>
        </authorList>
    </citation>
    <scope>NUCLEOTIDE SEQUENCE [LARGE SCALE GENOMIC DNA]</scope>
    <source>
        <strain evidence="2">WS5A3p</strain>
    </source>
</reference>
<dbReference type="PANTHER" id="PTHR39456">
    <property type="entry name" value="METAL-DEPENDENT HYDROLASE"/>
    <property type="match status" value="1"/>
</dbReference>
<sequence length="287" mass="32965">MTLEKHLSKSPNDLSIRIRNLHFQFDANRARGRRWWHGGDPVATAFFNALSATFPDGEKFFMDSVREYRHLTSEPLRSQIKDFVGQEAVHSREHREFNALAADAGYDIARLEARTLRVIALGRRNAKIRQLAATCALEHFTAILAHSLLEAGSTDLAGAPEEAKRMWSWHAMEELEHKAVAFDTLIVATRDWSSPRRYLLRTATMVASTLLFFWTIGANMASLYREDRINTPATWWRTAKYLMAKPGVLRRCFRPYLQYYRPGFHPWDHDDRALLALTEAKYGLAAA</sequence>
<gene>
    <name evidence="1" type="ORF">CVO77_18135</name>
</gene>
<dbReference type="Pfam" id="PF10118">
    <property type="entry name" value="Metal_hydrol"/>
    <property type="match status" value="1"/>
</dbReference>
<evidence type="ECO:0000313" key="1">
    <source>
        <dbReference type="EMBL" id="PQM26897.1"/>
    </source>
</evidence>
<dbReference type="EMBL" id="PHFW01000003">
    <property type="protein sequence ID" value="PQM26897.1"/>
    <property type="molecule type" value="Genomic_DNA"/>
</dbReference>
<comment type="caution">
    <text evidence="1">The sequence shown here is derived from an EMBL/GenBank/DDBJ whole genome shotgun (WGS) entry which is preliminary data.</text>
</comment>
<name>A0A2S8B3F8_9SPHN</name>